<dbReference type="AlphaFoldDB" id="A0AAW1N5B6"/>
<keyword evidence="4" id="KW-1185">Reference proteome</keyword>
<accession>A0AAW1N5B6</accession>
<comment type="caution">
    <text evidence="3">The sequence shown here is derived from an EMBL/GenBank/DDBJ whole genome shotgun (WGS) entry which is preliminary data.</text>
</comment>
<evidence type="ECO:0000259" key="2">
    <source>
        <dbReference type="Pfam" id="PF14303"/>
    </source>
</evidence>
<reference evidence="3" key="1">
    <citation type="submission" date="2024-03" db="EMBL/GenBank/DDBJ databases">
        <title>WGS assembly of Saponaria officinalis var. Norfolk2.</title>
        <authorList>
            <person name="Jenkins J."/>
            <person name="Shu S."/>
            <person name="Grimwood J."/>
            <person name="Barry K."/>
            <person name="Goodstein D."/>
            <person name="Schmutz J."/>
            <person name="Leebens-Mack J."/>
            <person name="Osbourn A."/>
        </authorList>
    </citation>
    <scope>NUCLEOTIDE SEQUENCE [LARGE SCALE GENOMIC DNA]</scope>
    <source>
        <strain evidence="3">JIC</strain>
    </source>
</reference>
<dbReference type="PANTHER" id="PTHR45023:SF4">
    <property type="entry name" value="GLYCINE-RICH PROTEIN-RELATED"/>
    <property type="match status" value="1"/>
</dbReference>
<dbReference type="InterPro" id="IPR029466">
    <property type="entry name" value="NAM-associated_C"/>
</dbReference>
<dbReference type="PANTHER" id="PTHR45023">
    <property type="match status" value="1"/>
</dbReference>
<feature type="coiled-coil region" evidence="1">
    <location>
        <begin position="181"/>
        <end position="212"/>
    </location>
</feature>
<gene>
    <name evidence="3" type="ORF">RND81_01G025200</name>
</gene>
<organism evidence="3 4">
    <name type="scientific">Saponaria officinalis</name>
    <name type="common">Common soapwort</name>
    <name type="synonym">Lychnis saponaria</name>
    <dbReference type="NCBI Taxonomy" id="3572"/>
    <lineage>
        <taxon>Eukaryota</taxon>
        <taxon>Viridiplantae</taxon>
        <taxon>Streptophyta</taxon>
        <taxon>Embryophyta</taxon>
        <taxon>Tracheophyta</taxon>
        <taxon>Spermatophyta</taxon>
        <taxon>Magnoliopsida</taxon>
        <taxon>eudicotyledons</taxon>
        <taxon>Gunneridae</taxon>
        <taxon>Pentapetalae</taxon>
        <taxon>Caryophyllales</taxon>
        <taxon>Caryophyllaceae</taxon>
        <taxon>Caryophylleae</taxon>
        <taxon>Saponaria</taxon>
    </lineage>
</organism>
<dbReference type="Pfam" id="PF14303">
    <property type="entry name" value="NAM-associated"/>
    <property type="match status" value="1"/>
</dbReference>
<feature type="domain" description="No apical meristem-associated C-terminal" evidence="2">
    <location>
        <begin position="76"/>
        <end position="221"/>
    </location>
</feature>
<protein>
    <recommendedName>
        <fullName evidence="2">No apical meristem-associated C-terminal domain-containing protein</fullName>
    </recommendedName>
</protein>
<evidence type="ECO:0000313" key="4">
    <source>
        <dbReference type="Proteomes" id="UP001443914"/>
    </source>
</evidence>
<proteinExistence type="predicted"/>
<keyword evidence="1" id="KW-0175">Coiled coil</keyword>
<name>A0AAW1N5B6_SAPOF</name>
<evidence type="ECO:0000256" key="1">
    <source>
        <dbReference type="SAM" id="Coils"/>
    </source>
</evidence>
<sequence length="246" mass="28350">MANFSIQEDEALISSFIRVSEDGTIGTNQNKGVFWQRVFELYDLARVANPALRPRSIRKLDNRFRRISTIIMKWGFNLDHAWDMLKEHPKWKVFLAPFTANACKAGLVGGSFTGGENEDSTNSGKRVRLEDDEYSTSISIDDESVSTQRPEGIKAAKRNKGKKKVNNVEFDEMNTRFAMLNEATERDLALAREKFEFKKKNAKRKDQEIEQRKIDWQMLQQLLQAPSLPPQLEKMKHDLLNKFGGH</sequence>
<dbReference type="EMBL" id="JBDFQZ010000001">
    <property type="protein sequence ID" value="KAK9755439.1"/>
    <property type="molecule type" value="Genomic_DNA"/>
</dbReference>
<evidence type="ECO:0000313" key="3">
    <source>
        <dbReference type="EMBL" id="KAK9755439.1"/>
    </source>
</evidence>
<dbReference type="Proteomes" id="UP001443914">
    <property type="component" value="Unassembled WGS sequence"/>
</dbReference>